<dbReference type="Proteomes" id="UP000233375">
    <property type="component" value="Unassembled WGS sequence"/>
</dbReference>
<keyword evidence="6 7" id="KW-0472">Membrane</keyword>
<comment type="similarity">
    <text evidence="2">Belongs to the DoxX family.</text>
</comment>
<feature type="transmembrane region" description="Helical" evidence="7">
    <location>
        <begin position="64"/>
        <end position="91"/>
    </location>
</feature>
<comment type="subcellular location">
    <subcellularLocation>
        <location evidence="1">Cell membrane</location>
        <topology evidence="1">Multi-pass membrane protein</topology>
    </subcellularLocation>
</comment>
<dbReference type="InterPro" id="IPR051907">
    <property type="entry name" value="DoxX-like_oxidoreductase"/>
</dbReference>
<feature type="transmembrane region" description="Helical" evidence="7">
    <location>
        <begin position="111"/>
        <end position="130"/>
    </location>
</feature>
<evidence type="ECO:0000256" key="2">
    <source>
        <dbReference type="ARBA" id="ARBA00006679"/>
    </source>
</evidence>
<dbReference type="Pfam" id="PF07681">
    <property type="entry name" value="DoxX"/>
    <property type="match status" value="1"/>
</dbReference>
<dbReference type="EMBL" id="PISE01000003">
    <property type="protein sequence ID" value="PKG25390.1"/>
    <property type="molecule type" value="Genomic_DNA"/>
</dbReference>
<protein>
    <submittedName>
        <fullName evidence="8">Oxidoreductase</fullName>
    </submittedName>
</protein>
<dbReference type="PANTHER" id="PTHR33452:SF10">
    <property type="entry name" value="OXIDOREDUCTASE MHQP-RELATED"/>
    <property type="match status" value="1"/>
</dbReference>
<keyword evidence="3" id="KW-1003">Cell membrane</keyword>
<organism evidence="8 9">
    <name type="scientific">Niallia nealsonii</name>
    <dbReference type="NCBI Taxonomy" id="115979"/>
    <lineage>
        <taxon>Bacteria</taxon>
        <taxon>Bacillati</taxon>
        <taxon>Bacillota</taxon>
        <taxon>Bacilli</taxon>
        <taxon>Bacillales</taxon>
        <taxon>Bacillaceae</taxon>
        <taxon>Niallia</taxon>
    </lineage>
</organism>
<dbReference type="OrthoDB" id="346004at2"/>
<evidence type="ECO:0000313" key="9">
    <source>
        <dbReference type="Proteomes" id="UP000233375"/>
    </source>
</evidence>
<evidence type="ECO:0000256" key="5">
    <source>
        <dbReference type="ARBA" id="ARBA00022989"/>
    </source>
</evidence>
<evidence type="ECO:0000256" key="4">
    <source>
        <dbReference type="ARBA" id="ARBA00022692"/>
    </source>
</evidence>
<reference evidence="8 9" key="1">
    <citation type="journal article" date="2003" name="Int. J. Syst. Evol. Microbiol.">
        <title>Bacillus nealsonii sp. nov., isolated from a spacecraft-assembly facility, whose spores are gamma-radiation resistant.</title>
        <authorList>
            <person name="Venkateswaran K."/>
            <person name="Kempf M."/>
            <person name="Chen F."/>
            <person name="Satomi M."/>
            <person name="Nicholson W."/>
            <person name="Kern R."/>
        </authorList>
    </citation>
    <scope>NUCLEOTIDE SEQUENCE [LARGE SCALE GENOMIC DNA]</scope>
    <source>
        <strain evidence="8 9">FO-92</strain>
    </source>
</reference>
<dbReference type="InterPro" id="IPR032808">
    <property type="entry name" value="DoxX"/>
</dbReference>
<dbReference type="PANTHER" id="PTHR33452">
    <property type="entry name" value="OXIDOREDUCTASE CATD-RELATED"/>
    <property type="match status" value="1"/>
</dbReference>
<keyword evidence="9" id="KW-1185">Reference proteome</keyword>
<evidence type="ECO:0000256" key="3">
    <source>
        <dbReference type="ARBA" id="ARBA00022475"/>
    </source>
</evidence>
<keyword evidence="5 7" id="KW-1133">Transmembrane helix</keyword>
<accession>A0A2N0Z7B1</accession>
<comment type="caution">
    <text evidence="8">The sequence shown here is derived from an EMBL/GenBank/DDBJ whole genome shotgun (WGS) entry which is preliminary data.</text>
</comment>
<evidence type="ECO:0000256" key="1">
    <source>
        <dbReference type="ARBA" id="ARBA00004651"/>
    </source>
</evidence>
<evidence type="ECO:0000256" key="6">
    <source>
        <dbReference type="ARBA" id="ARBA00023136"/>
    </source>
</evidence>
<dbReference type="AlphaFoldDB" id="A0A2N0Z7B1"/>
<evidence type="ECO:0000313" key="8">
    <source>
        <dbReference type="EMBL" id="PKG25390.1"/>
    </source>
</evidence>
<dbReference type="GO" id="GO:0005886">
    <property type="term" value="C:plasma membrane"/>
    <property type="evidence" value="ECO:0007669"/>
    <property type="project" value="UniProtKB-SubCell"/>
</dbReference>
<evidence type="ECO:0000256" key="7">
    <source>
        <dbReference type="SAM" id="Phobius"/>
    </source>
</evidence>
<dbReference type="RefSeq" id="WP_101175104.1">
    <property type="nucleotide sequence ID" value="NZ_PISE01000003.1"/>
</dbReference>
<keyword evidence="4 7" id="KW-0812">Transmembrane</keyword>
<name>A0A2N0Z7B1_9BACI</name>
<proteinExistence type="inferred from homology"/>
<gene>
    <name evidence="8" type="ORF">CWS01_00685</name>
</gene>
<sequence length="135" mass="13946">MEVLVSVGILLIRLVVGLAFIGHGAQKLFGSFGGHGLEGTGGFFESIGIKPGKTMALFAGLSEFVGGLLFVLGLLTPIASLLIIITMIVAISKVHAANGFWAASNGYELNLLYIVTVLSVAFTGAGAYSLDALLF</sequence>